<name>A0A1K1PNJ9_9FLAO</name>
<dbReference type="STRING" id="1150368.SAMN02927921_01869"/>
<dbReference type="Pfam" id="PF01345">
    <property type="entry name" value="DUF11"/>
    <property type="match status" value="1"/>
</dbReference>
<dbReference type="AlphaFoldDB" id="A0A1K1PNJ9"/>
<dbReference type="NCBIfam" id="TIGR01451">
    <property type="entry name" value="B_ant_repeat"/>
    <property type="match status" value="1"/>
</dbReference>
<gene>
    <name evidence="2" type="ORF">SAMN02927921_01869</name>
</gene>
<dbReference type="Proteomes" id="UP000182248">
    <property type="component" value="Unassembled WGS sequence"/>
</dbReference>
<dbReference type="RefSeq" id="WP_083564853.1">
    <property type="nucleotide sequence ID" value="NZ_FPJE01000009.1"/>
</dbReference>
<organism evidence="2 3">
    <name type="scientific">Sinomicrobium oceani</name>
    <dbReference type="NCBI Taxonomy" id="1150368"/>
    <lineage>
        <taxon>Bacteria</taxon>
        <taxon>Pseudomonadati</taxon>
        <taxon>Bacteroidota</taxon>
        <taxon>Flavobacteriia</taxon>
        <taxon>Flavobacteriales</taxon>
        <taxon>Flavobacteriaceae</taxon>
        <taxon>Sinomicrobium</taxon>
    </lineage>
</organism>
<dbReference type="InterPro" id="IPR013783">
    <property type="entry name" value="Ig-like_fold"/>
</dbReference>
<proteinExistence type="predicted"/>
<protein>
    <submittedName>
        <fullName evidence="2">Conserved repeat domain-containing protein/gliding motility-associated C-terminal domain-containing protein</fullName>
    </submittedName>
</protein>
<keyword evidence="3" id="KW-1185">Reference proteome</keyword>
<dbReference type="InterPro" id="IPR001434">
    <property type="entry name" value="OmcB-like_DUF11"/>
</dbReference>
<dbReference type="InterPro" id="IPR047589">
    <property type="entry name" value="DUF11_rpt"/>
</dbReference>
<dbReference type="InterPro" id="IPR026341">
    <property type="entry name" value="T9SS_type_B"/>
</dbReference>
<feature type="domain" description="DUF11" evidence="1">
    <location>
        <begin position="177"/>
        <end position="290"/>
    </location>
</feature>
<evidence type="ECO:0000313" key="3">
    <source>
        <dbReference type="Proteomes" id="UP000182248"/>
    </source>
</evidence>
<accession>A0A1K1PNJ9</accession>
<sequence length="388" mass="43850">MNVRILFVTFFCCWQFVVAQDNSDFIVVPFGSKVMLTATSEGAVSYQWYRNGAVLEGAVEEVYKADTEGDYSVISFNSDGCQSFFSQTVTIRFSERLLPPSGQKEQFFCAADSPLIADIEVTGNNIVWYDSPDEGQKLSADTLLEDGVTYYAAQTSGEEVESEERLGVTVRLDYCPDLGVNKSVDEMNPRIGQEVIFTLAVENTHWAPLQNVVISDKLPSGFDYRWHQADKGSYDISSGYWQIPHLDSWETAELNIRAEVLPQGEYRYAAWLETSEPEDTAEWNNLSTVEIEPSCLKIYNLFSPNGDGINDVFRIDCIEKYPDNTLEVFNRYGNTVFRQKGYDNTWQGESNVKNTISRNGQLPAGTYYYVLSLGNGTRSVTGWLFIMR</sequence>
<dbReference type="EMBL" id="FPJE01000009">
    <property type="protein sequence ID" value="SFW49156.1"/>
    <property type="molecule type" value="Genomic_DNA"/>
</dbReference>
<dbReference type="Pfam" id="PF13585">
    <property type="entry name" value="CHU_C"/>
    <property type="match status" value="1"/>
</dbReference>
<dbReference type="Gene3D" id="2.60.40.10">
    <property type="entry name" value="Immunoglobulins"/>
    <property type="match status" value="2"/>
</dbReference>
<dbReference type="OrthoDB" id="1236981at2"/>
<evidence type="ECO:0000313" key="2">
    <source>
        <dbReference type="EMBL" id="SFW49156.1"/>
    </source>
</evidence>
<reference evidence="2 3" key="1">
    <citation type="submission" date="2016-11" db="EMBL/GenBank/DDBJ databases">
        <authorList>
            <person name="Jaros S."/>
            <person name="Januszkiewicz K."/>
            <person name="Wedrychowicz H."/>
        </authorList>
    </citation>
    <scope>NUCLEOTIDE SEQUENCE [LARGE SCALE GENOMIC DNA]</scope>
    <source>
        <strain evidence="2 3">CGMCC 1.12145</strain>
    </source>
</reference>
<dbReference type="NCBIfam" id="TIGR04131">
    <property type="entry name" value="Bac_Flav_CTERM"/>
    <property type="match status" value="1"/>
</dbReference>
<evidence type="ECO:0000259" key="1">
    <source>
        <dbReference type="Pfam" id="PF01345"/>
    </source>
</evidence>